<organism evidence="4 5">
    <name type="scientific">Cudoniella acicularis</name>
    <dbReference type="NCBI Taxonomy" id="354080"/>
    <lineage>
        <taxon>Eukaryota</taxon>
        <taxon>Fungi</taxon>
        <taxon>Dikarya</taxon>
        <taxon>Ascomycota</taxon>
        <taxon>Pezizomycotina</taxon>
        <taxon>Leotiomycetes</taxon>
        <taxon>Helotiales</taxon>
        <taxon>Tricladiaceae</taxon>
        <taxon>Cudoniella</taxon>
    </lineage>
</organism>
<reference evidence="4 5" key="1">
    <citation type="submission" date="2020-03" db="EMBL/GenBank/DDBJ databases">
        <title>Draft Genome Sequence of Cudoniella acicularis.</title>
        <authorList>
            <person name="Buettner E."/>
            <person name="Kellner H."/>
        </authorList>
    </citation>
    <scope>NUCLEOTIDE SEQUENCE [LARGE SCALE GENOMIC DNA]</scope>
    <source>
        <strain evidence="4 5">DSM 108380</strain>
    </source>
</reference>
<feature type="region of interest" description="Disordered" evidence="2">
    <location>
        <begin position="380"/>
        <end position="404"/>
    </location>
</feature>
<feature type="region of interest" description="Disordered" evidence="2">
    <location>
        <begin position="277"/>
        <end position="326"/>
    </location>
</feature>
<feature type="compositionally biased region" description="Polar residues" evidence="2">
    <location>
        <begin position="1401"/>
        <end position="1422"/>
    </location>
</feature>
<feature type="compositionally biased region" description="Polar residues" evidence="2">
    <location>
        <begin position="78"/>
        <end position="91"/>
    </location>
</feature>
<evidence type="ECO:0000256" key="1">
    <source>
        <dbReference type="SAM" id="Coils"/>
    </source>
</evidence>
<feature type="compositionally biased region" description="Polar residues" evidence="2">
    <location>
        <begin position="380"/>
        <end position="391"/>
    </location>
</feature>
<evidence type="ECO:0000256" key="3">
    <source>
        <dbReference type="SAM" id="Phobius"/>
    </source>
</evidence>
<gene>
    <name evidence="4" type="ORF">G7Y89_g4806</name>
</gene>
<evidence type="ECO:0000256" key="2">
    <source>
        <dbReference type="SAM" id="MobiDB-lite"/>
    </source>
</evidence>
<feature type="compositionally biased region" description="Polar residues" evidence="2">
    <location>
        <begin position="870"/>
        <end position="907"/>
    </location>
</feature>
<feature type="compositionally biased region" description="Basic and acidic residues" evidence="2">
    <location>
        <begin position="1319"/>
        <end position="1332"/>
    </location>
</feature>
<feature type="compositionally biased region" description="Polar residues" evidence="2">
    <location>
        <begin position="672"/>
        <end position="681"/>
    </location>
</feature>
<feature type="region of interest" description="Disordered" evidence="2">
    <location>
        <begin position="1092"/>
        <end position="1422"/>
    </location>
</feature>
<feature type="compositionally biased region" description="Basic and acidic residues" evidence="2">
    <location>
        <begin position="96"/>
        <end position="107"/>
    </location>
</feature>
<protein>
    <submittedName>
        <fullName evidence="4">Uncharacterized protein</fullName>
    </submittedName>
</protein>
<dbReference type="Pfam" id="PF08618">
    <property type="entry name" value="Opi1"/>
    <property type="match status" value="1"/>
</dbReference>
<feature type="transmembrane region" description="Helical" evidence="3">
    <location>
        <begin position="565"/>
        <end position="586"/>
    </location>
</feature>
<feature type="compositionally biased region" description="Basic and acidic residues" evidence="2">
    <location>
        <begin position="1123"/>
        <end position="1136"/>
    </location>
</feature>
<dbReference type="OrthoDB" id="2441642at2759"/>
<keyword evidence="5" id="KW-1185">Reference proteome</keyword>
<feature type="compositionally biased region" description="Low complexity" evidence="2">
    <location>
        <begin position="764"/>
        <end position="781"/>
    </location>
</feature>
<feature type="region of interest" description="Disordered" evidence="2">
    <location>
        <begin position="672"/>
        <end position="1006"/>
    </location>
</feature>
<comment type="caution">
    <text evidence="4">The sequence shown here is derived from an EMBL/GenBank/DDBJ whole genome shotgun (WGS) entry which is preliminary data.</text>
</comment>
<feature type="region of interest" description="Disordered" evidence="2">
    <location>
        <begin position="530"/>
        <end position="551"/>
    </location>
</feature>
<feature type="compositionally biased region" description="Basic and acidic residues" evidence="2">
    <location>
        <begin position="911"/>
        <end position="920"/>
    </location>
</feature>
<feature type="compositionally biased region" description="Basic and acidic residues" evidence="2">
    <location>
        <begin position="1143"/>
        <end position="1165"/>
    </location>
</feature>
<feature type="compositionally biased region" description="Polar residues" evidence="2">
    <location>
        <begin position="981"/>
        <end position="991"/>
    </location>
</feature>
<dbReference type="GO" id="GO:0006357">
    <property type="term" value="P:regulation of transcription by RNA polymerase II"/>
    <property type="evidence" value="ECO:0007669"/>
    <property type="project" value="TreeGrafter"/>
</dbReference>
<accession>A0A8H4W728</accession>
<dbReference type="GO" id="GO:0005634">
    <property type="term" value="C:nucleus"/>
    <property type="evidence" value="ECO:0007669"/>
    <property type="project" value="TreeGrafter"/>
</dbReference>
<keyword evidence="3" id="KW-0812">Transmembrane</keyword>
<dbReference type="InterPro" id="IPR013927">
    <property type="entry name" value="TF_Opi1_Ccg-8"/>
</dbReference>
<feature type="region of interest" description="Disordered" evidence="2">
    <location>
        <begin position="1"/>
        <end position="115"/>
    </location>
</feature>
<feature type="compositionally biased region" description="Basic residues" evidence="2">
    <location>
        <begin position="1234"/>
        <end position="1252"/>
    </location>
</feature>
<dbReference type="GO" id="GO:0005783">
    <property type="term" value="C:endoplasmic reticulum"/>
    <property type="evidence" value="ECO:0007669"/>
    <property type="project" value="TreeGrafter"/>
</dbReference>
<feature type="compositionally biased region" description="Pro residues" evidence="2">
    <location>
        <begin position="43"/>
        <end position="52"/>
    </location>
</feature>
<feature type="compositionally biased region" description="Basic and acidic residues" evidence="2">
    <location>
        <begin position="1192"/>
        <end position="1216"/>
    </location>
</feature>
<evidence type="ECO:0000313" key="4">
    <source>
        <dbReference type="EMBL" id="KAF4633314.1"/>
    </source>
</evidence>
<feature type="compositionally biased region" description="Basic and acidic residues" evidence="2">
    <location>
        <begin position="690"/>
        <end position="699"/>
    </location>
</feature>
<dbReference type="PANTHER" id="PTHR38406:SF1">
    <property type="entry name" value="TRANSCRIPTIONAL REPRESSOR OPI1"/>
    <property type="match status" value="1"/>
</dbReference>
<feature type="compositionally biased region" description="Basic and acidic residues" evidence="2">
    <location>
        <begin position="730"/>
        <end position="741"/>
    </location>
</feature>
<feature type="compositionally biased region" description="Polar residues" evidence="2">
    <location>
        <begin position="751"/>
        <end position="763"/>
    </location>
</feature>
<feature type="compositionally biased region" description="Low complexity" evidence="2">
    <location>
        <begin position="1384"/>
        <end position="1393"/>
    </location>
</feature>
<feature type="region of interest" description="Disordered" evidence="2">
    <location>
        <begin position="466"/>
        <end position="486"/>
    </location>
</feature>
<dbReference type="Proteomes" id="UP000566819">
    <property type="component" value="Unassembled WGS sequence"/>
</dbReference>
<feature type="transmembrane region" description="Helical" evidence="3">
    <location>
        <begin position="593"/>
        <end position="617"/>
    </location>
</feature>
<feature type="compositionally biased region" description="Low complexity" evidence="2">
    <location>
        <begin position="789"/>
        <end position="829"/>
    </location>
</feature>
<keyword evidence="1" id="KW-0175">Coiled coil</keyword>
<proteinExistence type="predicted"/>
<dbReference type="GO" id="GO:0003714">
    <property type="term" value="F:transcription corepressor activity"/>
    <property type="evidence" value="ECO:0007669"/>
    <property type="project" value="InterPro"/>
</dbReference>
<feature type="compositionally biased region" description="Basic and acidic residues" evidence="2">
    <location>
        <begin position="1256"/>
        <end position="1273"/>
    </location>
</feature>
<feature type="coiled-coil region" evidence="1">
    <location>
        <begin position="405"/>
        <end position="432"/>
    </location>
</feature>
<dbReference type="PANTHER" id="PTHR38406">
    <property type="entry name" value="TRANSCRIPTIONAL REPRESSOR OPI1"/>
    <property type="match status" value="1"/>
</dbReference>
<feature type="compositionally biased region" description="Pro residues" evidence="2">
    <location>
        <begin position="713"/>
        <end position="729"/>
    </location>
</feature>
<keyword evidence="3" id="KW-0472">Membrane</keyword>
<keyword evidence="3" id="KW-1133">Transmembrane helix</keyword>
<feature type="compositionally biased region" description="Basic and acidic residues" evidence="2">
    <location>
        <begin position="1340"/>
        <end position="1383"/>
    </location>
</feature>
<dbReference type="GO" id="GO:0030968">
    <property type="term" value="P:endoplasmic reticulum unfolded protein response"/>
    <property type="evidence" value="ECO:0007669"/>
    <property type="project" value="TreeGrafter"/>
</dbReference>
<feature type="compositionally biased region" description="Polar residues" evidence="2">
    <location>
        <begin position="140"/>
        <end position="153"/>
    </location>
</feature>
<evidence type="ECO:0000313" key="5">
    <source>
        <dbReference type="Proteomes" id="UP000566819"/>
    </source>
</evidence>
<dbReference type="EMBL" id="JAAMPI010000271">
    <property type="protein sequence ID" value="KAF4633314.1"/>
    <property type="molecule type" value="Genomic_DNA"/>
</dbReference>
<feature type="region of interest" description="Disordered" evidence="2">
    <location>
        <begin position="1051"/>
        <end position="1074"/>
    </location>
</feature>
<feature type="region of interest" description="Disordered" evidence="2">
    <location>
        <begin position="232"/>
        <end position="264"/>
    </location>
</feature>
<feature type="compositionally biased region" description="Polar residues" evidence="2">
    <location>
        <begin position="1291"/>
        <end position="1318"/>
    </location>
</feature>
<name>A0A8H4W728_9HELO</name>
<feature type="compositionally biased region" description="Basic and acidic residues" evidence="2">
    <location>
        <begin position="1051"/>
        <end position="1063"/>
    </location>
</feature>
<dbReference type="GO" id="GO:0008654">
    <property type="term" value="P:phospholipid biosynthetic process"/>
    <property type="evidence" value="ECO:0007669"/>
    <property type="project" value="TreeGrafter"/>
</dbReference>
<sequence length="1435" mass="159664">MEQDHMLREQPPSYSQSHDPQSLDLPSVPTADLPAIRHERTLPPLPPAPAPAEPRQRQEEHQFVWPSSNPLTAYYQPGPSQLSPKNTSTVGMDSPNRMDLDTPESRGRRGGSVLSIDDPDVRLAAEALGDLRADFIQSPPQQHMSLPASSPQRSHTRGAQHPEPLLSLLTTSHPLIGTAIGGSISAYSASKNYSPRFKSSAEYVERRFTPVVNTVGSVGRITGVEGGVRWFLGGRRPNHHPHSDVESGEGSNKRRKVGTDDEDLHMVQDSYPVHRQELQHRQRMPSQSSNAESLPAYDDHRSPSYESAQALVPTQPPGEVSSPSSSWQSRLVLSTSGLSVAMSEESLRSLKYCLGWLRWANEHIGKVILALKSVLEQYDQSPSSNASNTIMDSEENGEKREGQLVVRSDAERSALNAKIAELKRDVLKTLKEVVDIVSKYAGGALPENARDLVRRHLTSLPQRFRLANSRHSEANGSRNLEQGDSEVTEGANRVLVLAKEGLDMMAQVSGVLDGTIISAEEWCERLGRKKREEAEGDTMDTNSGEMEKPPSELPRIDAQTNGHTVGLWACFVAVGTVVFALSTNILEQYPREYLAALVLILSLYLVVWLVCRLVLWYREGGNLRCGGDWWKQCFGKCYGRKFGTQSPRVPEIELEPRRSHSSETIICDWPSEWNTQRDNGASGSGGDLEQGVKQRDPRTANEGSGGDRLLTIPAPPSSPPPPPPPPPEPLSERRIHPDYKKPLPKVPSQPSPTKANSTTDNNFTGSSSTTEPETGSTDSSPKAQEPSNRISTRVVATSSSSKSVSRSTTEEQSTTSPSPSAEPESSSGSRHSLNNESFIMPVLTESLTKMTYTRPLDDEETGHEEEISNPPVSDSSSLNSAKSGSTIFLSGSEDNLHTSSGQPSASDASDEAEHITHGDEDSFEAEGSRSSSEIEANDGDEDLERVSQNGEEFNDGKDGHSGVVSLASDDEEESTEDPPGSQASMTESNSNEIDEADEASRPTRALRALSNVRESCLSSSKVAGWDVTPDEMFTDEERELQEALLEIAELERREARSAQDRPRPSQQQQGRMTYEEIREGMARMLRLELAEMAERDRQQQGGMLEFGQDWRSPQQQYPIRQLSEGERMEQARERQQKAVTEQSRIERERREREERVRKQKGEGLARAKAQAEQSDREKPAQARAKQQQELQNKSKIDKEKREKEERACQQKKEEQRQQQPGDEPELSDRERVRQMAKARARQQQAHHNKIRIAKANQEKLEREGRQRQQKAEEEQQTTDALKRQGNAAKINRQSGGQARKSSQQLKPATPSRQNLSGESSEREKAALAREKQQQALVRQAKIDREARANQQKQKELEDQRKAKAREKETKAKQEIIERKEQQAHQKGQNQAQNSRAPKAGDSSTLQNSAATAKSSKNEELQMTIQEIRQQRLQAL</sequence>
<feature type="region of interest" description="Disordered" evidence="2">
    <location>
        <begin position="140"/>
        <end position="160"/>
    </location>
</feature>